<evidence type="ECO:0000313" key="2">
    <source>
        <dbReference type="EMBL" id="TVT25053.1"/>
    </source>
</evidence>
<name>A0A558ALC5_9PSEU</name>
<dbReference type="EMBL" id="VJZA01000004">
    <property type="protein sequence ID" value="TVT25053.1"/>
    <property type="molecule type" value="Genomic_DNA"/>
</dbReference>
<keyword evidence="3" id="KW-1185">Reference proteome</keyword>
<proteinExistence type="predicted"/>
<evidence type="ECO:0000259" key="1">
    <source>
        <dbReference type="Pfam" id="PF14417"/>
    </source>
</evidence>
<dbReference type="OrthoDB" id="116243at2"/>
<dbReference type="Proteomes" id="UP000318578">
    <property type="component" value="Unassembled WGS sequence"/>
</dbReference>
<organism evidence="2 3">
    <name type="scientific">Amycolatopsis acidiphila</name>
    <dbReference type="NCBI Taxonomy" id="715473"/>
    <lineage>
        <taxon>Bacteria</taxon>
        <taxon>Bacillati</taxon>
        <taxon>Actinomycetota</taxon>
        <taxon>Actinomycetes</taxon>
        <taxon>Pseudonocardiales</taxon>
        <taxon>Pseudonocardiaceae</taxon>
        <taxon>Amycolatopsis</taxon>
    </lineage>
</organism>
<sequence length="216" mass="24282">MAGDNTSLRIAPDVLGRNRHICALFNSMDEHYSVLRSFITDGFAQGNRAFHLVDPERREDHLARLADAGVDVAGAVGTGQLEVHPWQDGPLHADRFDQDVWFEEFEQVLRSGPASGYVPTRFLAQMEWALADLPGIEDMIEFETRVNYVVPKYDDVVICAYDLSKFGARTVVYALRTHPLVIVGGLLQENPFYVEPGELLRELRERRAHAGTGMAR</sequence>
<feature type="domain" description="MEDS" evidence="1">
    <location>
        <begin position="19"/>
        <end position="179"/>
    </location>
</feature>
<dbReference type="InterPro" id="IPR025847">
    <property type="entry name" value="MEDS_domain"/>
</dbReference>
<dbReference type="Pfam" id="PF14417">
    <property type="entry name" value="MEDS"/>
    <property type="match status" value="1"/>
</dbReference>
<accession>A0A558ALC5</accession>
<reference evidence="2 3" key="1">
    <citation type="submission" date="2019-07" db="EMBL/GenBank/DDBJ databases">
        <title>New species of Amycolatopsis and Streptomyces.</title>
        <authorList>
            <person name="Duangmal K."/>
            <person name="Teo W.F.A."/>
            <person name="Lipun K."/>
        </authorList>
    </citation>
    <scope>NUCLEOTIDE SEQUENCE [LARGE SCALE GENOMIC DNA]</scope>
    <source>
        <strain evidence="2 3">JCM 30562</strain>
    </source>
</reference>
<dbReference type="AlphaFoldDB" id="A0A558ALC5"/>
<comment type="caution">
    <text evidence="2">The sequence shown here is derived from an EMBL/GenBank/DDBJ whole genome shotgun (WGS) entry which is preliminary data.</text>
</comment>
<dbReference type="RefSeq" id="WP_144633904.1">
    <property type="nucleotide sequence ID" value="NZ_BNAX01000015.1"/>
</dbReference>
<gene>
    <name evidence="2" type="ORF">FNH06_04340</name>
</gene>
<protein>
    <recommendedName>
        <fullName evidence="1">MEDS domain-containing protein</fullName>
    </recommendedName>
</protein>
<evidence type="ECO:0000313" key="3">
    <source>
        <dbReference type="Proteomes" id="UP000318578"/>
    </source>
</evidence>